<evidence type="ECO:0000256" key="10">
    <source>
        <dbReference type="ARBA" id="ARBA00023299"/>
    </source>
</evidence>
<evidence type="ECO:0000256" key="3">
    <source>
        <dbReference type="ARBA" id="ARBA00006904"/>
    </source>
</evidence>
<dbReference type="GO" id="GO:0019265">
    <property type="term" value="P:glycine biosynthetic process, by transamination of glyoxylate"/>
    <property type="evidence" value="ECO:0007669"/>
    <property type="project" value="TreeGrafter"/>
</dbReference>
<comment type="cofactor">
    <cofactor evidence="1">
        <name>pyridoxal 5'-phosphate</name>
        <dbReference type="ChEBI" id="CHEBI:597326"/>
    </cofactor>
</comment>
<dbReference type="PIRSF" id="PIRSF000525">
    <property type="entry name" value="SerC"/>
    <property type="match status" value="1"/>
</dbReference>
<comment type="similarity">
    <text evidence="3">Belongs to the class-V pyridoxal-phosphate-dependent aminotransferase family. SerC subfamily.</text>
</comment>
<keyword evidence="6" id="KW-0032">Aminotransferase</keyword>
<dbReference type="SUPFAM" id="SSF53383">
    <property type="entry name" value="PLP-dependent transferases"/>
    <property type="match status" value="1"/>
</dbReference>
<evidence type="ECO:0000256" key="4">
    <source>
        <dbReference type="ARBA" id="ARBA00013030"/>
    </source>
</evidence>
<evidence type="ECO:0000256" key="7">
    <source>
        <dbReference type="ARBA" id="ARBA00022605"/>
    </source>
</evidence>
<comment type="caution">
    <text evidence="12">The sequence shown here is derived from an EMBL/GenBank/DDBJ whole genome shotgun (WGS) entry which is preliminary data.</text>
</comment>
<keyword evidence="10" id="KW-0718">Serine biosynthesis</keyword>
<evidence type="ECO:0000313" key="13">
    <source>
        <dbReference type="Proteomes" id="UP001301350"/>
    </source>
</evidence>
<evidence type="ECO:0000256" key="1">
    <source>
        <dbReference type="ARBA" id="ARBA00001933"/>
    </source>
</evidence>
<dbReference type="InterPro" id="IPR006271">
    <property type="entry name" value="Pser_aminoTfrase_methanosarc"/>
</dbReference>
<dbReference type="CDD" id="cd01494">
    <property type="entry name" value="AAT_I"/>
    <property type="match status" value="1"/>
</dbReference>
<dbReference type="Gene3D" id="3.40.640.10">
    <property type="entry name" value="Type I PLP-dependent aspartate aminotransferase-like (Major domain)"/>
    <property type="match status" value="1"/>
</dbReference>
<protein>
    <recommendedName>
        <fullName evidence="4">phosphoserine transaminase</fullName>
        <ecNumber evidence="4">2.6.1.52</ecNumber>
    </recommendedName>
</protein>
<dbReference type="InterPro" id="IPR015422">
    <property type="entry name" value="PyrdxlP-dep_Trfase_small"/>
</dbReference>
<accession>A0AAV9IW57</accession>
<evidence type="ECO:0000256" key="11">
    <source>
        <dbReference type="SAM" id="MobiDB-lite"/>
    </source>
</evidence>
<keyword evidence="9" id="KW-0663">Pyridoxal phosphate</keyword>
<organism evidence="12 13">
    <name type="scientific">Cyanidium caldarium</name>
    <name type="common">Red alga</name>
    <dbReference type="NCBI Taxonomy" id="2771"/>
    <lineage>
        <taxon>Eukaryota</taxon>
        <taxon>Rhodophyta</taxon>
        <taxon>Bangiophyceae</taxon>
        <taxon>Cyanidiales</taxon>
        <taxon>Cyanidiaceae</taxon>
        <taxon>Cyanidium</taxon>
    </lineage>
</organism>
<feature type="compositionally biased region" description="Polar residues" evidence="11">
    <location>
        <begin position="1"/>
        <end position="14"/>
    </location>
</feature>
<dbReference type="Gene3D" id="3.90.1150.10">
    <property type="entry name" value="Aspartate Aminotransferase, domain 1"/>
    <property type="match status" value="1"/>
</dbReference>
<sequence>MAQNGSGATSSTAPTAIARPTRKPSSACFSSGPCKKRPGYTVEEALGGAALGRSHRSAVGKAKLAQAIADTKRVLELPPDYRVAIVPGSDTGAVEMAMWSMLGARPVDICYWESFGEGWYTDAVKHLRLERVRAFAASEYGRLPDLSEVNAAEHDVIFTWNGTTSGVAVPDADWIPDDREGVVICDATSAVFAMPVPWHKLDVITYSWQKVLGGEAAHGVLILSPRAVARLESYSPPWPLPKVFRMTKKGKLDEALFQGNVINTVSLMCVEDYLDALQWAERIGGVSALIARSRANLAVLERWVAARDWIEFLAQDAAIRSNTSVCLRFTSLDAAAVKKLVKMLGDEDVAYDIESYRDAPPGLRIWCGATVEAADIEALTEWIDWAHATVRG</sequence>
<dbReference type="GO" id="GO:0005777">
    <property type="term" value="C:peroxisome"/>
    <property type="evidence" value="ECO:0007669"/>
    <property type="project" value="TreeGrafter"/>
</dbReference>
<dbReference type="EMBL" id="JANCYW010000008">
    <property type="protein sequence ID" value="KAK4536341.1"/>
    <property type="molecule type" value="Genomic_DNA"/>
</dbReference>
<evidence type="ECO:0000256" key="6">
    <source>
        <dbReference type="ARBA" id="ARBA00022576"/>
    </source>
</evidence>
<keyword evidence="8" id="KW-0808">Transferase</keyword>
<dbReference type="PANTHER" id="PTHR21152">
    <property type="entry name" value="AMINOTRANSFERASE CLASS V"/>
    <property type="match status" value="1"/>
</dbReference>
<comment type="pathway">
    <text evidence="2">Amino-acid biosynthesis; L-serine biosynthesis; L-serine from 3-phospho-D-glycerate: step 2/3.</text>
</comment>
<keyword evidence="5" id="KW-0963">Cytoplasm</keyword>
<dbReference type="NCBIfam" id="TIGR01365">
    <property type="entry name" value="serC_2"/>
    <property type="match status" value="1"/>
</dbReference>
<name>A0AAV9IW57_CYACA</name>
<evidence type="ECO:0000256" key="9">
    <source>
        <dbReference type="ARBA" id="ARBA00022898"/>
    </source>
</evidence>
<keyword evidence="7" id="KW-0028">Amino-acid biosynthesis</keyword>
<gene>
    <name evidence="12" type="ORF">CDCA_CDCA08G2366</name>
</gene>
<dbReference type="GO" id="GO:0004648">
    <property type="term" value="F:O-phospho-L-serine:2-oxoglutarate aminotransferase activity"/>
    <property type="evidence" value="ECO:0007669"/>
    <property type="project" value="UniProtKB-EC"/>
</dbReference>
<dbReference type="Proteomes" id="UP001301350">
    <property type="component" value="Unassembled WGS sequence"/>
</dbReference>
<dbReference type="AlphaFoldDB" id="A0AAV9IW57"/>
<dbReference type="GO" id="GO:0008453">
    <property type="term" value="F:alanine-glyoxylate transaminase activity"/>
    <property type="evidence" value="ECO:0007669"/>
    <property type="project" value="TreeGrafter"/>
</dbReference>
<dbReference type="EC" id="2.6.1.52" evidence="4"/>
<evidence type="ECO:0000256" key="8">
    <source>
        <dbReference type="ARBA" id="ARBA00022679"/>
    </source>
</evidence>
<keyword evidence="13" id="KW-1185">Reference proteome</keyword>
<dbReference type="PANTHER" id="PTHR21152:SF40">
    <property type="entry name" value="ALANINE--GLYOXYLATE AMINOTRANSFERASE"/>
    <property type="match status" value="1"/>
</dbReference>
<dbReference type="InterPro" id="IPR015424">
    <property type="entry name" value="PyrdxlP-dep_Trfase"/>
</dbReference>
<dbReference type="GO" id="GO:0004760">
    <property type="term" value="F:L-serine-pyruvate transaminase activity"/>
    <property type="evidence" value="ECO:0007669"/>
    <property type="project" value="TreeGrafter"/>
</dbReference>
<evidence type="ECO:0000256" key="2">
    <source>
        <dbReference type="ARBA" id="ARBA00005099"/>
    </source>
</evidence>
<evidence type="ECO:0000313" key="12">
    <source>
        <dbReference type="EMBL" id="KAK4536341.1"/>
    </source>
</evidence>
<dbReference type="InterPro" id="IPR022278">
    <property type="entry name" value="Pser_aminoTfrase"/>
</dbReference>
<proteinExistence type="inferred from homology"/>
<dbReference type="InterPro" id="IPR015421">
    <property type="entry name" value="PyrdxlP-dep_Trfase_major"/>
</dbReference>
<dbReference type="GO" id="GO:0006564">
    <property type="term" value="P:L-serine biosynthetic process"/>
    <property type="evidence" value="ECO:0007669"/>
    <property type="project" value="UniProtKB-KW"/>
</dbReference>
<feature type="region of interest" description="Disordered" evidence="11">
    <location>
        <begin position="1"/>
        <end position="30"/>
    </location>
</feature>
<reference evidence="12 13" key="1">
    <citation type="submission" date="2022-07" db="EMBL/GenBank/DDBJ databases">
        <title>Genome-wide signatures of adaptation to extreme environments.</title>
        <authorList>
            <person name="Cho C.H."/>
            <person name="Yoon H.S."/>
        </authorList>
    </citation>
    <scope>NUCLEOTIDE SEQUENCE [LARGE SCALE GENOMIC DNA]</scope>
    <source>
        <strain evidence="12 13">DBV 063 E5</strain>
    </source>
</reference>
<evidence type="ECO:0000256" key="5">
    <source>
        <dbReference type="ARBA" id="ARBA00022490"/>
    </source>
</evidence>
<dbReference type="NCBIfam" id="NF002841">
    <property type="entry name" value="PRK03080.1-2"/>
    <property type="match status" value="1"/>
</dbReference>